<evidence type="ECO:0000313" key="1">
    <source>
        <dbReference type="EMBL" id="AEK82031.1"/>
    </source>
</evidence>
<protein>
    <submittedName>
        <fullName evidence="1">Uncharacterized protein</fullName>
    </submittedName>
</protein>
<name>G0X549_9CAUD</name>
<sequence>MGRRKFWTDERLDELTEMGTKVSAETIAEHFGVTVKTIKRTASNYGISIAFHRKVWTKEEEAYVRRWAGRMSRTKMAEKLGRTVASLSYHACYVLDVSLRLKKK</sequence>
<evidence type="ECO:0000313" key="2">
    <source>
        <dbReference type="Proteomes" id="UP000001639"/>
    </source>
</evidence>
<dbReference type="EMBL" id="HM997019">
    <property type="protein sequence ID" value="AEK82031.1"/>
    <property type="molecule type" value="Genomic_DNA"/>
</dbReference>
<organism evidence="1 2">
    <name type="scientific">Salmonella phage 7-11</name>
    <dbReference type="NCBI Taxonomy" id="1054968"/>
    <lineage>
        <taxon>Viruses</taxon>
        <taxon>Duplodnaviria</taxon>
        <taxon>Heunggongvirae</taxon>
        <taxon>Uroviricota</taxon>
        <taxon>Caudoviricetes</taxon>
        <taxon>Grimontviridae</taxon>
        <taxon>Moazamivirus</taxon>
        <taxon>Moazamivirus 711</taxon>
    </lineage>
</organism>
<dbReference type="Proteomes" id="UP000001639">
    <property type="component" value="Segment"/>
</dbReference>
<accession>G0X549</accession>
<reference evidence="1 2" key="1">
    <citation type="journal article" date="2011" name="Arch. Virol.">
        <title>The genome sequence of enterobacterial phage 7-11, which possesses an unusually elongated head.</title>
        <authorList>
            <person name="Kropinski A.M."/>
            <person name="Lingohr E.J."/>
            <person name="Ackermann H.W."/>
        </authorList>
    </citation>
    <scope>NUCLEOTIDE SEQUENCE [LARGE SCALE GENOMIC DNA]</scope>
</reference>
<proteinExistence type="predicted"/>
<dbReference type="GeneID" id="11117583"/>
<keyword evidence="2" id="KW-1185">Reference proteome</keyword>
<dbReference type="RefSeq" id="YP_004782491.1">
    <property type="nucleotide sequence ID" value="NC_015938.1"/>
</dbReference>
<dbReference type="KEGG" id="vg:11117583"/>